<evidence type="ECO:0000313" key="3">
    <source>
        <dbReference type="Proteomes" id="UP000305929"/>
    </source>
</evidence>
<keyword evidence="1" id="KW-0812">Transmembrane</keyword>
<feature type="transmembrane region" description="Helical" evidence="1">
    <location>
        <begin position="254"/>
        <end position="275"/>
    </location>
</feature>
<reference evidence="2 3" key="1">
    <citation type="submission" date="2019-04" db="EMBL/GenBank/DDBJ databases">
        <title>Streptomyces lasaliensis sp. nov., an Actinomycete isolated from soil which produces the polyether antibiotic lasalocid.</title>
        <authorList>
            <person name="Erwin G."/>
            <person name="Haber C."/>
        </authorList>
    </citation>
    <scope>NUCLEOTIDE SEQUENCE [LARGE SCALE GENOMIC DNA]</scope>
    <source>
        <strain evidence="2 3">X-537</strain>
    </source>
</reference>
<comment type="caution">
    <text evidence="2">The sequence shown here is derived from an EMBL/GenBank/DDBJ whole genome shotgun (WGS) entry which is preliminary data.</text>
</comment>
<keyword evidence="1" id="KW-1133">Transmembrane helix</keyword>
<feature type="transmembrane region" description="Helical" evidence="1">
    <location>
        <begin position="24"/>
        <end position="44"/>
    </location>
</feature>
<evidence type="ECO:0000313" key="2">
    <source>
        <dbReference type="EMBL" id="TKT04623.1"/>
    </source>
</evidence>
<dbReference type="AlphaFoldDB" id="A0A4V6AXH7"/>
<evidence type="ECO:0000256" key="1">
    <source>
        <dbReference type="SAM" id="Phobius"/>
    </source>
</evidence>
<protein>
    <recommendedName>
        <fullName evidence="4">ABC transporter permease</fullName>
    </recommendedName>
</protein>
<accession>A0A4V6AXH7</accession>
<feature type="transmembrane region" description="Helical" evidence="1">
    <location>
        <begin position="118"/>
        <end position="144"/>
    </location>
</feature>
<organism evidence="2 3">
    <name type="scientific">Streptomyces lasalocidi</name>
    <name type="common">Streptomyces lasaliensis</name>
    <dbReference type="NCBI Taxonomy" id="324833"/>
    <lineage>
        <taxon>Bacteria</taxon>
        <taxon>Bacillati</taxon>
        <taxon>Actinomycetota</taxon>
        <taxon>Actinomycetes</taxon>
        <taxon>Kitasatosporales</taxon>
        <taxon>Streptomycetaceae</taxon>
        <taxon>Streptomyces</taxon>
    </lineage>
</organism>
<gene>
    <name evidence="2" type="ORF">E4U91_34565</name>
</gene>
<proteinExistence type="predicted"/>
<dbReference type="GO" id="GO:0005886">
    <property type="term" value="C:plasma membrane"/>
    <property type="evidence" value="ECO:0007669"/>
    <property type="project" value="UniProtKB-SubCell"/>
</dbReference>
<evidence type="ECO:0008006" key="4">
    <source>
        <dbReference type="Google" id="ProtNLM"/>
    </source>
</evidence>
<dbReference type="EMBL" id="SZNQ01000001">
    <property type="protein sequence ID" value="TKT04623.1"/>
    <property type="molecule type" value="Genomic_DNA"/>
</dbReference>
<sequence>MIGVLRAELLSACKRPGVWVVGGAWTGLAVAFGTVVPYVVWLAIRNRRAGASGDPEKLIEGLLPDRFLAGTVDLYPMFGSALMLILGAVLVGGEYRWGTWGTLLVQGPGRTSAVLGKAVAAAAAVLCVSVLVLVVSAGASALVAGLTGRSAQWPDAATLLAGVGAVWLISMAAASLGIVLSVLLRSTGAAIGVGLLWLLAVENLVSGLAGPLSALKTLQEVLIGPSAGSLAAALDPTGRPSASVPGVVSVSGPLAASTVLAAYVVVCLGLSSMLVSRRDVA</sequence>
<feature type="transmembrane region" description="Helical" evidence="1">
    <location>
        <begin position="74"/>
        <end position="98"/>
    </location>
</feature>
<feature type="transmembrane region" description="Helical" evidence="1">
    <location>
        <begin position="156"/>
        <end position="180"/>
    </location>
</feature>
<dbReference type="PANTHER" id="PTHR37305:SF1">
    <property type="entry name" value="MEMBRANE PROTEIN"/>
    <property type="match status" value="1"/>
</dbReference>
<keyword evidence="1" id="KW-0472">Membrane</keyword>
<dbReference type="OrthoDB" id="3376858at2"/>
<dbReference type="Proteomes" id="UP000305929">
    <property type="component" value="Unassembled WGS sequence"/>
</dbReference>
<dbReference type="GO" id="GO:0140359">
    <property type="term" value="F:ABC-type transporter activity"/>
    <property type="evidence" value="ECO:0007669"/>
    <property type="project" value="InterPro"/>
</dbReference>
<dbReference type="PANTHER" id="PTHR37305">
    <property type="entry name" value="INTEGRAL MEMBRANE PROTEIN-RELATED"/>
    <property type="match status" value="1"/>
</dbReference>
<feature type="transmembrane region" description="Helical" evidence="1">
    <location>
        <begin position="186"/>
        <end position="205"/>
    </location>
</feature>
<keyword evidence="3" id="KW-1185">Reference proteome</keyword>
<dbReference type="RefSeq" id="WP_137310446.1">
    <property type="nucleotide sequence ID" value="NZ_SZNQ01000001.1"/>
</dbReference>
<name>A0A4V6AXH7_STRLS</name>